<feature type="compositionally biased region" description="Basic and acidic residues" evidence="1">
    <location>
        <begin position="338"/>
        <end position="358"/>
    </location>
</feature>
<evidence type="ECO:0000256" key="1">
    <source>
        <dbReference type="SAM" id="MobiDB-lite"/>
    </source>
</evidence>
<keyword evidence="4" id="KW-1185">Reference proteome</keyword>
<dbReference type="Pfam" id="PF21725">
    <property type="entry name" value="T7SS_signal"/>
    <property type="match status" value="1"/>
</dbReference>
<feature type="domain" description="Putative T7SS secretion signal" evidence="2">
    <location>
        <begin position="4"/>
        <end position="192"/>
    </location>
</feature>
<gene>
    <name evidence="3" type="ORF">GTS_56810</name>
</gene>
<comment type="caution">
    <text evidence="3">The sequence shown here is derived from an EMBL/GenBank/DDBJ whole genome shotgun (WGS) entry which is preliminary data.</text>
</comment>
<evidence type="ECO:0000313" key="3">
    <source>
        <dbReference type="EMBL" id="GDY34048.1"/>
    </source>
</evidence>
<dbReference type="EMBL" id="BJFL01000087">
    <property type="protein sequence ID" value="GDY34048.1"/>
    <property type="molecule type" value="Genomic_DNA"/>
</dbReference>
<protein>
    <recommendedName>
        <fullName evidence="2">Putative T7SS secretion signal domain-containing protein</fullName>
    </recommendedName>
</protein>
<accession>A0A4D4JHD0</accession>
<dbReference type="InterPro" id="IPR049082">
    <property type="entry name" value="T7SS_signal"/>
</dbReference>
<feature type="region of interest" description="Disordered" evidence="1">
    <location>
        <begin position="117"/>
        <end position="146"/>
    </location>
</feature>
<organism evidence="3 4">
    <name type="scientific">Gandjariella thermophila</name>
    <dbReference type="NCBI Taxonomy" id="1931992"/>
    <lineage>
        <taxon>Bacteria</taxon>
        <taxon>Bacillati</taxon>
        <taxon>Actinomycetota</taxon>
        <taxon>Actinomycetes</taxon>
        <taxon>Pseudonocardiales</taxon>
        <taxon>Pseudonocardiaceae</taxon>
        <taxon>Gandjariella</taxon>
    </lineage>
</organism>
<sequence length="410" mass="41952">MTAELGQTNDPKALIPGDPASVQDIALLLRTYGDALHEAGAGLQRIDTTDGWSGQAADAFREVFHGQPSKWLEAGDCFHEASQAMGSYATTLTWAQAQAQEAIQQWNEAQAATKAAQEQHARDVEHAHRDAQARTAAGNPTVAPDIPFVDPGEAKRQAAKAVLDRARGQLTSAGNTAGQAIGKARDKAPPKPSLLDRLGDTLGDAASDAWHGVEKVGAEAINDLASLGNAAIHHPGDIAGMVGGSLLTVASAAGEAGGFALDATGVGSVAGVPLNAVSAAGMATGAGIAGAAVANMAMHAGGDDHVEPVKSDSSSGSGGGGDAEAPFPPPKEINGLSEHGEARIMGRDGHGVSDEAMHDAVNNPTRAPEYRPDQYGGTYRYKGKDAVVVLNEEGKVVTAWARGRGGWRNP</sequence>
<dbReference type="AlphaFoldDB" id="A0A4D4JHD0"/>
<name>A0A4D4JHD0_9PSEU</name>
<evidence type="ECO:0000259" key="2">
    <source>
        <dbReference type="Pfam" id="PF21725"/>
    </source>
</evidence>
<proteinExistence type="predicted"/>
<reference evidence="4" key="1">
    <citation type="submission" date="2019-04" db="EMBL/GenBank/DDBJ databases">
        <title>Draft genome sequence of Pseudonocardiaceae bacterium SL3-2-4.</title>
        <authorList>
            <person name="Ningsih F."/>
            <person name="Yokota A."/>
            <person name="Sakai Y."/>
            <person name="Nanatani K."/>
            <person name="Yabe S."/>
            <person name="Oetari A."/>
            <person name="Sjamsuridzal W."/>
        </authorList>
    </citation>
    <scope>NUCLEOTIDE SEQUENCE [LARGE SCALE GENOMIC DNA]</scope>
    <source>
        <strain evidence="4">SL3-2-4</strain>
    </source>
</reference>
<feature type="region of interest" description="Disordered" evidence="1">
    <location>
        <begin position="173"/>
        <end position="193"/>
    </location>
</feature>
<feature type="region of interest" description="Disordered" evidence="1">
    <location>
        <begin position="303"/>
        <end position="376"/>
    </location>
</feature>
<dbReference type="OrthoDB" id="5194739at2"/>
<dbReference type="Proteomes" id="UP000298860">
    <property type="component" value="Unassembled WGS sequence"/>
</dbReference>
<dbReference type="RefSeq" id="WP_137816939.1">
    <property type="nucleotide sequence ID" value="NZ_BJFL01000087.1"/>
</dbReference>
<feature type="compositionally biased region" description="Basic and acidic residues" evidence="1">
    <location>
        <begin position="117"/>
        <end position="132"/>
    </location>
</feature>
<evidence type="ECO:0000313" key="4">
    <source>
        <dbReference type="Proteomes" id="UP000298860"/>
    </source>
</evidence>